<reference evidence="1 2" key="1">
    <citation type="submission" date="2019-06" db="EMBL/GenBank/DDBJ databases">
        <title>Genome Sequence of the Brown Rot Fungal Pathogen Monilinia laxa.</title>
        <authorList>
            <person name="De Miccolis Angelini R.M."/>
            <person name="Landi L."/>
            <person name="Abate D."/>
            <person name="Pollastro S."/>
            <person name="Romanazzi G."/>
            <person name="Faretra F."/>
        </authorList>
    </citation>
    <scope>NUCLEOTIDE SEQUENCE [LARGE SCALE GENOMIC DNA]</scope>
    <source>
        <strain evidence="1 2">Mlax316</strain>
    </source>
</reference>
<sequence>MKIQVLTCKRKKKKKKKVIKGIGVPRWISRGHGIMFFFLSIPRRFVTLYFVQRWEDQKLGIGGRLLKSGISFTSLGRETSHVFGSEHVGEEIVNLRYNQIFKKTIDSSIISSVTNQATTLSRPIGLFYRMHLTIRPNSHRNPPESNQSPSQITRFISRGLSRPDSIDDSLLDRMRAGTHNLGKLLSILEDYEGRHGSDTELLGYIWDFVDVDLDKVGLGVLFREAI</sequence>
<keyword evidence="2" id="KW-1185">Reference proteome</keyword>
<comment type="caution">
    <text evidence="1">The sequence shown here is derived from an EMBL/GenBank/DDBJ whole genome shotgun (WGS) entry which is preliminary data.</text>
</comment>
<evidence type="ECO:0000313" key="1">
    <source>
        <dbReference type="EMBL" id="KAB8297913.1"/>
    </source>
</evidence>
<name>A0A5N6K5S2_MONLA</name>
<proteinExistence type="predicted"/>
<dbReference type="EMBL" id="VIGI01000007">
    <property type="protein sequence ID" value="KAB8297913.1"/>
    <property type="molecule type" value="Genomic_DNA"/>
</dbReference>
<dbReference type="Proteomes" id="UP000326757">
    <property type="component" value="Unassembled WGS sequence"/>
</dbReference>
<evidence type="ECO:0000313" key="2">
    <source>
        <dbReference type="Proteomes" id="UP000326757"/>
    </source>
</evidence>
<organism evidence="1 2">
    <name type="scientific">Monilinia laxa</name>
    <name type="common">Brown rot fungus</name>
    <name type="synonym">Sclerotinia laxa</name>
    <dbReference type="NCBI Taxonomy" id="61186"/>
    <lineage>
        <taxon>Eukaryota</taxon>
        <taxon>Fungi</taxon>
        <taxon>Dikarya</taxon>
        <taxon>Ascomycota</taxon>
        <taxon>Pezizomycotina</taxon>
        <taxon>Leotiomycetes</taxon>
        <taxon>Helotiales</taxon>
        <taxon>Sclerotiniaceae</taxon>
        <taxon>Monilinia</taxon>
    </lineage>
</organism>
<dbReference type="AlphaFoldDB" id="A0A5N6K5S2"/>
<gene>
    <name evidence="1" type="ORF">EYC80_001696</name>
</gene>
<protein>
    <submittedName>
        <fullName evidence="1">Uncharacterized protein</fullName>
    </submittedName>
</protein>
<accession>A0A5N6K5S2</accession>